<feature type="domain" description="Acyl-CoA thioesterase-like C-terminal" evidence="2">
    <location>
        <begin position="136"/>
        <end position="269"/>
    </location>
</feature>
<dbReference type="SUPFAM" id="SSF54637">
    <property type="entry name" value="Thioesterase/thiol ester dehydrase-isomerase"/>
    <property type="match status" value="2"/>
</dbReference>
<comment type="caution">
    <text evidence="3">The sequence shown here is derived from an EMBL/GenBank/DDBJ whole genome shotgun (WGS) entry which is preliminary data.</text>
</comment>
<evidence type="ECO:0000313" key="3">
    <source>
        <dbReference type="EMBL" id="NRF71646.1"/>
    </source>
</evidence>
<reference evidence="3 4" key="1">
    <citation type="submission" date="2020-05" db="EMBL/GenBank/DDBJ databases">
        <title>Aquincola sp. isolate from soil.</title>
        <authorList>
            <person name="Han J."/>
            <person name="Kim D.-U."/>
        </authorList>
    </citation>
    <scope>NUCLEOTIDE SEQUENCE [LARGE SCALE GENOMIC DNA]</scope>
    <source>
        <strain evidence="3 4">S2</strain>
    </source>
</reference>
<dbReference type="Proteomes" id="UP000737171">
    <property type="component" value="Unassembled WGS sequence"/>
</dbReference>
<dbReference type="InterPro" id="IPR049450">
    <property type="entry name" value="ACOT8-like_C"/>
</dbReference>
<sequence>MTEAEHPFDRAIALDDLGDGRFAAGTSAQYANMVGPFGGVIAAALMQSVLRHPARLGDPVAFTINFASAIADGVYEIAAHPVRTNRSTQHWSIVATQSGDVVATATAVFAKRRPTWSRPEAEPPPPVVPFDLLARATSAGRPPWVSRYEMRTMAGEMPSDWDGGEAASSTSCLWVRDDPPRPLDYASLTALCDTFMPRIFIRRRLWVPIGTVTLTIYFHADAQMLIALGDRPLLGVARAQNFRDGYFDQSAQLWDDQQRLLASTHQMVYYRE</sequence>
<dbReference type="EMBL" id="JABRWJ010000013">
    <property type="protein sequence ID" value="NRF71646.1"/>
    <property type="molecule type" value="Genomic_DNA"/>
</dbReference>
<evidence type="ECO:0000259" key="2">
    <source>
        <dbReference type="Pfam" id="PF20789"/>
    </source>
</evidence>
<dbReference type="InterPro" id="IPR049449">
    <property type="entry name" value="TesB_ACOT8-like_N"/>
</dbReference>
<feature type="domain" description="Acyl-CoA thioesterase-like N-terminal HotDog" evidence="1">
    <location>
        <begin position="31"/>
        <end position="110"/>
    </location>
</feature>
<dbReference type="InterPro" id="IPR042171">
    <property type="entry name" value="Acyl-CoA_hotdog"/>
</dbReference>
<gene>
    <name evidence="3" type="ORF">HLB44_32125</name>
</gene>
<dbReference type="PANTHER" id="PTHR38110">
    <property type="entry name" value="CHROMOSOME 23, WHOLE GENOME SHOTGUN SEQUENCE"/>
    <property type="match status" value="1"/>
</dbReference>
<proteinExistence type="predicted"/>
<organism evidence="3 4">
    <name type="scientific">Pseudaquabacterium terrae</name>
    <dbReference type="NCBI Taxonomy" id="2732868"/>
    <lineage>
        <taxon>Bacteria</taxon>
        <taxon>Pseudomonadati</taxon>
        <taxon>Pseudomonadota</taxon>
        <taxon>Betaproteobacteria</taxon>
        <taxon>Burkholderiales</taxon>
        <taxon>Sphaerotilaceae</taxon>
        <taxon>Pseudaquabacterium</taxon>
    </lineage>
</organism>
<dbReference type="InterPro" id="IPR052389">
    <property type="entry name" value="Sec_Metab_Biosynth-Assoc"/>
</dbReference>
<dbReference type="RefSeq" id="WP_173133292.1">
    <property type="nucleotide sequence ID" value="NZ_JABRWJ010000013.1"/>
</dbReference>
<evidence type="ECO:0000259" key="1">
    <source>
        <dbReference type="Pfam" id="PF13622"/>
    </source>
</evidence>
<name>A0ABX2ESN6_9BURK</name>
<protein>
    <submittedName>
        <fullName evidence="3">Thioesterase family protein</fullName>
    </submittedName>
</protein>
<keyword evidence="4" id="KW-1185">Reference proteome</keyword>
<evidence type="ECO:0000313" key="4">
    <source>
        <dbReference type="Proteomes" id="UP000737171"/>
    </source>
</evidence>
<dbReference type="Pfam" id="PF20789">
    <property type="entry name" value="4HBT_3C"/>
    <property type="match status" value="1"/>
</dbReference>
<accession>A0ABX2ESN6</accession>
<dbReference type="Gene3D" id="2.40.160.210">
    <property type="entry name" value="Acyl-CoA thioesterase, double hotdog domain"/>
    <property type="match status" value="1"/>
</dbReference>
<dbReference type="Pfam" id="PF13622">
    <property type="entry name" value="4HBT_3"/>
    <property type="match status" value="1"/>
</dbReference>
<dbReference type="PANTHER" id="PTHR38110:SF1">
    <property type="entry name" value="THIOESTERASE DOMAIN-CONTAINING PROTEIN"/>
    <property type="match status" value="1"/>
</dbReference>
<dbReference type="InterPro" id="IPR029069">
    <property type="entry name" value="HotDog_dom_sf"/>
</dbReference>